<evidence type="ECO:0000256" key="5">
    <source>
        <dbReference type="ARBA" id="ARBA00022692"/>
    </source>
</evidence>
<gene>
    <name evidence="11" type="ORF">GO986_00680</name>
</gene>
<proteinExistence type="predicted"/>
<feature type="transmembrane region" description="Helical" evidence="10">
    <location>
        <begin position="49"/>
        <end position="67"/>
    </location>
</feature>
<dbReference type="PANTHER" id="PTHR32024">
    <property type="entry name" value="TRK SYSTEM POTASSIUM UPTAKE PROTEIN TRKG-RELATED"/>
    <property type="match status" value="1"/>
</dbReference>
<dbReference type="GO" id="GO:0015379">
    <property type="term" value="F:potassium:chloride symporter activity"/>
    <property type="evidence" value="ECO:0007669"/>
    <property type="project" value="InterPro"/>
</dbReference>
<evidence type="ECO:0000256" key="10">
    <source>
        <dbReference type="SAM" id="Phobius"/>
    </source>
</evidence>
<dbReference type="Pfam" id="PF02386">
    <property type="entry name" value="TrkH"/>
    <property type="match status" value="1"/>
</dbReference>
<sequence length="453" mass="47903">MARRPRRGLLTRVRPPQLIALVYLLGIALGTAALHLPGMTRPEANLSTVDLLFTATSAVCITGLVVADTSEAFTRAGQVTILVLAQIGGLGIITFGTLFALLAGRRVNFSERQHLAQQVNALNVGSVLGLVRIIFLYTLAAQAAGTLLLSWRFVPQFGLGEGLYQAVFHAISAYNNAGFVVLPGGMTPYVADPLVSGVIALLIVLGGLGFLVQLNLITHWQAPRRNRMLVYSRLTLWTTGVLLVAGTGLLLALEWARAGTLGPLSAPAKLLAAFFQSVTPRSGGFATVDMTALSSASIFLMVALMFIGANSGSTGGGIKTSTFAILLGSAWNLIRGRTELVVFGRLVLPENVVRAGTITTIYTLLVFGSFFLMLVTNPALGFTPLLFETVSAAATVGLSLNVTPHLNDAGLLILSTLMYLGRIGPVTFAVALNLRQPPVKGVKYPPERDILVG</sequence>
<reference evidence="11 12" key="1">
    <citation type="submission" date="2019-12" db="EMBL/GenBank/DDBJ databases">
        <title>Deinococcus sp. HMF7620 Genome sequencing and assembly.</title>
        <authorList>
            <person name="Kang H."/>
            <person name="Kim H."/>
            <person name="Joh K."/>
        </authorList>
    </citation>
    <scope>NUCLEOTIDE SEQUENCE [LARGE SCALE GENOMIC DNA]</scope>
    <source>
        <strain evidence="11 12">HMF7620</strain>
    </source>
</reference>
<dbReference type="Proteomes" id="UP000483286">
    <property type="component" value="Unassembled WGS sequence"/>
</dbReference>
<name>A0A7C9M3S9_9DEIO</name>
<feature type="transmembrane region" description="Helical" evidence="10">
    <location>
        <begin position="79"/>
        <end position="104"/>
    </location>
</feature>
<protein>
    <submittedName>
        <fullName evidence="11">Potassium transporter KtrB</fullName>
    </submittedName>
</protein>
<feature type="transmembrane region" description="Helical" evidence="10">
    <location>
        <begin position="194"/>
        <end position="214"/>
    </location>
</feature>
<dbReference type="GO" id="GO:0005886">
    <property type="term" value="C:plasma membrane"/>
    <property type="evidence" value="ECO:0007669"/>
    <property type="project" value="UniProtKB-SubCell"/>
</dbReference>
<keyword evidence="4" id="KW-0633">Potassium transport</keyword>
<comment type="subcellular location">
    <subcellularLocation>
        <location evidence="1">Cell membrane</location>
        <topology evidence="1">Multi-pass membrane protein</topology>
    </subcellularLocation>
</comment>
<feature type="transmembrane region" description="Helical" evidence="10">
    <location>
        <begin position="234"/>
        <end position="253"/>
    </location>
</feature>
<keyword evidence="8" id="KW-0406">Ion transport</keyword>
<feature type="transmembrane region" description="Helical" evidence="10">
    <location>
        <begin position="354"/>
        <end position="375"/>
    </location>
</feature>
<keyword evidence="12" id="KW-1185">Reference proteome</keyword>
<keyword evidence="9 10" id="KW-0472">Membrane</keyword>
<dbReference type="NCBIfam" id="TIGR00933">
    <property type="entry name" value="2a38"/>
    <property type="match status" value="1"/>
</dbReference>
<evidence type="ECO:0000313" key="12">
    <source>
        <dbReference type="Proteomes" id="UP000483286"/>
    </source>
</evidence>
<evidence type="ECO:0000256" key="7">
    <source>
        <dbReference type="ARBA" id="ARBA00022989"/>
    </source>
</evidence>
<feature type="transmembrane region" description="Helical" evidence="10">
    <location>
        <begin position="412"/>
        <end position="434"/>
    </location>
</feature>
<dbReference type="InterPro" id="IPR004772">
    <property type="entry name" value="TrkH"/>
</dbReference>
<evidence type="ECO:0000256" key="8">
    <source>
        <dbReference type="ARBA" id="ARBA00023065"/>
    </source>
</evidence>
<keyword evidence="7 10" id="KW-1133">Transmembrane helix</keyword>
<keyword evidence="2" id="KW-0813">Transport</keyword>
<evidence type="ECO:0000256" key="1">
    <source>
        <dbReference type="ARBA" id="ARBA00004651"/>
    </source>
</evidence>
<evidence type="ECO:0000313" key="11">
    <source>
        <dbReference type="EMBL" id="MVN85285.1"/>
    </source>
</evidence>
<keyword evidence="5 10" id="KW-0812">Transmembrane</keyword>
<accession>A0A7C9M3S9</accession>
<organism evidence="11 12">
    <name type="scientific">Deinococcus arboris</name>
    <dbReference type="NCBI Taxonomy" id="2682977"/>
    <lineage>
        <taxon>Bacteria</taxon>
        <taxon>Thermotogati</taxon>
        <taxon>Deinococcota</taxon>
        <taxon>Deinococci</taxon>
        <taxon>Deinococcales</taxon>
        <taxon>Deinococcaceae</taxon>
        <taxon>Deinococcus</taxon>
    </lineage>
</organism>
<evidence type="ECO:0000256" key="2">
    <source>
        <dbReference type="ARBA" id="ARBA00022448"/>
    </source>
</evidence>
<evidence type="ECO:0000256" key="4">
    <source>
        <dbReference type="ARBA" id="ARBA00022538"/>
    </source>
</evidence>
<comment type="caution">
    <text evidence="11">The sequence shown here is derived from an EMBL/GenBank/DDBJ whole genome shotgun (WGS) entry which is preliminary data.</text>
</comment>
<dbReference type="EMBL" id="WQLB01000001">
    <property type="protein sequence ID" value="MVN85285.1"/>
    <property type="molecule type" value="Genomic_DNA"/>
</dbReference>
<dbReference type="AlphaFoldDB" id="A0A7C9M3S9"/>
<evidence type="ECO:0000256" key="6">
    <source>
        <dbReference type="ARBA" id="ARBA00022958"/>
    </source>
</evidence>
<evidence type="ECO:0000256" key="9">
    <source>
        <dbReference type="ARBA" id="ARBA00023136"/>
    </source>
</evidence>
<feature type="transmembrane region" description="Helical" evidence="10">
    <location>
        <begin position="124"/>
        <end position="151"/>
    </location>
</feature>
<feature type="transmembrane region" description="Helical" evidence="10">
    <location>
        <begin position="290"/>
        <end position="309"/>
    </location>
</feature>
<keyword evidence="6" id="KW-0630">Potassium</keyword>
<dbReference type="PANTHER" id="PTHR32024:SF1">
    <property type="entry name" value="KTR SYSTEM POTASSIUM UPTAKE PROTEIN B"/>
    <property type="match status" value="1"/>
</dbReference>
<dbReference type="InterPro" id="IPR003445">
    <property type="entry name" value="Cat_transpt"/>
</dbReference>
<keyword evidence="3" id="KW-1003">Cell membrane</keyword>
<evidence type="ECO:0000256" key="3">
    <source>
        <dbReference type="ARBA" id="ARBA00022475"/>
    </source>
</evidence>